<evidence type="ECO:0000313" key="2">
    <source>
        <dbReference type="Proteomes" id="UP000285301"/>
    </source>
</evidence>
<protein>
    <submittedName>
        <fullName evidence="1">Uncharacterized protein</fullName>
    </submittedName>
</protein>
<organism evidence="1 2">
    <name type="scientific">Dinothrombium tinctorium</name>
    <dbReference type="NCBI Taxonomy" id="1965070"/>
    <lineage>
        <taxon>Eukaryota</taxon>
        <taxon>Metazoa</taxon>
        <taxon>Ecdysozoa</taxon>
        <taxon>Arthropoda</taxon>
        <taxon>Chelicerata</taxon>
        <taxon>Arachnida</taxon>
        <taxon>Acari</taxon>
        <taxon>Acariformes</taxon>
        <taxon>Trombidiformes</taxon>
        <taxon>Prostigmata</taxon>
        <taxon>Anystina</taxon>
        <taxon>Parasitengona</taxon>
        <taxon>Trombidioidea</taxon>
        <taxon>Trombidiidae</taxon>
        <taxon>Dinothrombium</taxon>
    </lineage>
</organism>
<keyword evidence="2" id="KW-1185">Reference proteome</keyword>
<gene>
    <name evidence="1" type="ORF">B4U79_03521</name>
</gene>
<name>A0A3S3NCM5_9ACAR</name>
<dbReference type="AlphaFoldDB" id="A0A3S3NCM5"/>
<feature type="non-terminal residue" evidence="1">
    <location>
        <position position="1"/>
    </location>
</feature>
<dbReference type="EMBL" id="NCKU01012509">
    <property type="protein sequence ID" value="RWS00066.1"/>
    <property type="molecule type" value="Genomic_DNA"/>
</dbReference>
<proteinExistence type="predicted"/>
<reference evidence="1 2" key="1">
    <citation type="journal article" date="2018" name="Gigascience">
        <title>Genomes of trombidid mites reveal novel predicted allergens and laterally-transferred genes associated with secondary metabolism.</title>
        <authorList>
            <person name="Dong X."/>
            <person name="Chaisiri K."/>
            <person name="Xia D."/>
            <person name="Armstrong S.D."/>
            <person name="Fang Y."/>
            <person name="Donnelly M.J."/>
            <person name="Kadowaki T."/>
            <person name="McGarry J.W."/>
            <person name="Darby A.C."/>
            <person name="Makepeace B.L."/>
        </authorList>
    </citation>
    <scope>NUCLEOTIDE SEQUENCE [LARGE SCALE GENOMIC DNA]</scope>
    <source>
        <strain evidence="1">UoL-WK</strain>
    </source>
</reference>
<sequence>SPWLQKDIILIEKVQRKATKIFGPIKHLSYEDRLAYLGLSTLKQRRERVDMIEYFKLINYYYNVDTNEFFLFANKNYQIRGH</sequence>
<dbReference type="OrthoDB" id="426210at2759"/>
<dbReference type="STRING" id="1965070.A0A3S3NCM5"/>
<accession>A0A3S3NCM5</accession>
<evidence type="ECO:0000313" key="1">
    <source>
        <dbReference type="EMBL" id="RWS00066.1"/>
    </source>
</evidence>
<comment type="caution">
    <text evidence="1">The sequence shown here is derived from an EMBL/GenBank/DDBJ whole genome shotgun (WGS) entry which is preliminary data.</text>
</comment>
<dbReference type="Proteomes" id="UP000285301">
    <property type="component" value="Unassembled WGS sequence"/>
</dbReference>